<keyword evidence="4" id="KW-0233">DNA recombination</keyword>
<dbReference type="EMBL" id="LR700651">
    <property type="protein sequence ID" value="VVM16558.1"/>
    <property type="molecule type" value="Genomic_DNA"/>
</dbReference>
<dbReference type="Gene3D" id="1.10.443.10">
    <property type="entry name" value="Intergrase catalytic core"/>
    <property type="match status" value="1"/>
</dbReference>
<feature type="domain" description="Tyr recombinase" evidence="6">
    <location>
        <begin position="360"/>
        <end position="563"/>
    </location>
</feature>
<dbReference type="PROSITE" id="PS51900">
    <property type="entry name" value="CB"/>
    <property type="match status" value="1"/>
</dbReference>
<dbReference type="InterPro" id="IPR002104">
    <property type="entry name" value="Integrase_catalytic"/>
</dbReference>
<reference evidence="8" key="1">
    <citation type="submission" date="2019-09" db="EMBL/GenBank/DDBJ databases">
        <authorList>
            <person name="Chandra G."/>
            <person name="Truman W A."/>
        </authorList>
    </citation>
    <scope>NUCLEOTIDE SEQUENCE</scope>
    <source>
        <strain evidence="8">PS683</strain>
    </source>
</reference>
<evidence type="ECO:0000259" key="6">
    <source>
        <dbReference type="PROSITE" id="PS51898"/>
    </source>
</evidence>
<dbReference type="InterPro" id="IPR010998">
    <property type="entry name" value="Integrase_recombinase_N"/>
</dbReference>
<evidence type="ECO:0008006" key="9">
    <source>
        <dbReference type="Google" id="ProtNLM"/>
    </source>
</evidence>
<evidence type="ECO:0000256" key="1">
    <source>
        <dbReference type="ARBA" id="ARBA00008857"/>
    </source>
</evidence>
<name>A0A5E6WSP1_PSEFL</name>
<evidence type="ECO:0000256" key="5">
    <source>
        <dbReference type="PROSITE-ProRule" id="PRU01248"/>
    </source>
</evidence>
<dbReference type="CDD" id="cd01184">
    <property type="entry name" value="INT_C_like_1"/>
    <property type="match status" value="1"/>
</dbReference>
<evidence type="ECO:0000259" key="7">
    <source>
        <dbReference type="PROSITE" id="PS51900"/>
    </source>
</evidence>
<feature type="domain" description="Core-binding (CB)" evidence="7">
    <location>
        <begin position="217"/>
        <end position="330"/>
    </location>
</feature>
<evidence type="ECO:0000256" key="4">
    <source>
        <dbReference type="ARBA" id="ARBA00023172"/>
    </source>
</evidence>
<proteinExistence type="inferred from homology"/>
<dbReference type="GO" id="GO:0015074">
    <property type="term" value="P:DNA integration"/>
    <property type="evidence" value="ECO:0007669"/>
    <property type="project" value="UniProtKB-KW"/>
</dbReference>
<sequence>MVLAMTRPTLDSRGVYQFRRKVPKHLIAVVGKVDWKRSLSTRDPAVALRMARAVSEECAQVFALAQGIYDGSVRLDASDVQQLAARWFREELSQLEATGEYWRWLVEADDDSLDLRTGEPIGRHFSTFQSEVSVDSAADLSRHTSPFIAAMLEAHKLPPVAVGTSLHAQLAEAFWSHLCDLSTLCLARIEASGRYVPSPVIAPVAPLSFERAAVTKIEGRTLLAVWEAYKTDRIASKGAATATTLNDYRGIVQHFVELFGDITISSFTNELAQEYRLKLARTPVSKGEGIRGMTALEQIALADAQGLPRISPATTKKRLRAMSSILTFAKDMGWIQTNPIVDSGVSKRVARDITKAGVSRRRKDYSRDELKTILSSPVFVADWKPPVTDLGQALYWMPLLAAYTGARQNELAQLYVRDVRQTPEGLNYLSILNDDADDGHGRRVKTASSRRDVPLHADLFALGFGAYVESLSSSGQLFPKLVQDTLGKFGQSFGRHWGPYLVKVVGLESPAAPMHGFRHAFKTLCRGVGIPDDVHEAITGHSGGTVGRSYGSMPLARMAEELRKFPSLAHEAGLLPLP</sequence>
<keyword evidence="3 5" id="KW-0238">DNA-binding</keyword>
<dbReference type="InterPro" id="IPR050090">
    <property type="entry name" value="Tyrosine_recombinase_XerCD"/>
</dbReference>
<dbReference type="InterPro" id="IPR044068">
    <property type="entry name" value="CB"/>
</dbReference>
<keyword evidence="2" id="KW-0229">DNA integration</keyword>
<accession>A0A5E6WSP1</accession>
<protein>
    <recommendedName>
        <fullName evidence="9">Core-binding (CB) domain-containing protein</fullName>
    </recommendedName>
</protein>
<organism evidence="8">
    <name type="scientific">Pseudomonas fluorescens</name>
    <dbReference type="NCBI Taxonomy" id="294"/>
    <lineage>
        <taxon>Bacteria</taxon>
        <taxon>Pseudomonadati</taxon>
        <taxon>Pseudomonadota</taxon>
        <taxon>Gammaproteobacteria</taxon>
        <taxon>Pseudomonadales</taxon>
        <taxon>Pseudomonadaceae</taxon>
        <taxon>Pseudomonas</taxon>
    </lineage>
</organism>
<evidence type="ECO:0000256" key="2">
    <source>
        <dbReference type="ARBA" id="ARBA00022908"/>
    </source>
</evidence>
<dbReference type="PANTHER" id="PTHR30349:SF41">
    <property type="entry name" value="INTEGRASE_RECOMBINASE PROTEIN MJ0367-RELATED"/>
    <property type="match status" value="1"/>
</dbReference>
<dbReference type="SUPFAM" id="SSF56349">
    <property type="entry name" value="DNA breaking-rejoining enzymes"/>
    <property type="match status" value="1"/>
</dbReference>
<dbReference type="GO" id="GO:0003677">
    <property type="term" value="F:DNA binding"/>
    <property type="evidence" value="ECO:0007669"/>
    <property type="project" value="UniProtKB-UniRule"/>
</dbReference>
<evidence type="ECO:0000313" key="8">
    <source>
        <dbReference type="EMBL" id="VVM16558.1"/>
    </source>
</evidence>
<dbReference type="InterPro" id="IPR013762">
    <property type="entry name" value="Integrase-like_cat_sf"/>
</dbReference>
<evidence type="ECO:0000256" key="3">
    <source>
        <dbReference type="ARBA" id="ARBA00023125"/>
    </source>
</evidence>
<dbReference type="InterPro" id="IPR046668">
    <property type="entry name" value="DUF6538"/>
</dbReference>
<dbReference type="InterPro" id="IPR011010">
    <property type="entry name" value="DNA_brk_join_enz"/>
</dbReference>
<dbReference type="PROSITE" id="PS51898">
    <property type="entry name" value="TYR_RECOMBINASE"/>
    <property type="match status" value="1"/>
</dbReference>
<gene>
    <name evidence="8" type="ORF">PS683_04897</name>
</gene>
<dbReference type="AlphaFoldDB" id="A0A5E6WSP1"/>
<dbReference type="GO" id="GO:0006310">
    <property type="term" value="P:DNA recombination"/>
    <property type="evidence" value="ECO:0007669"/>
    <property type="project" value="UniProtKB-KW"/>
</dbReference>
<dbReference type="PANTHER" id="PTHR30349">
    <property type="entry name" value="PHAGE INTEGRASE-RELATED"/>
    <property type="match status" value="1"/>
</dbReference>
<comment type="similarity">
    <text evidence="1">Belongs to the 'phage' integrase family.</text>
</comment>
<dbReference type="Pfam" id="PF20172">
    <property type="entry name" value="DUF6538"/>
    <property type="match status" value="1"/>
</dbReference>
<dbReference type="Gene3D" id="1.10.150.130">
    <property type="match status" value="1"/>
</dbReference>